<dbReference type="PROSITE" id="PS00076">
    <property type="entry name" value="PYRIDINE_REDOX_1"/>
    <property type="match status" value="1"/>
</dbReference>
<dbReference type="EC" id="1.8.1.7" evidence="9"/>
<dbReference type="GO" id="GO:0045454">
    <property type="term" value="P:cell redox homeostasis"/>
    <property type="evidence" value="ECO:0007669"/>
    <property type="project" value="InterPro"/>
</dbReference>
<dbReference type="InterPro" id="IPR004099">
    <property type="entry name" value="Pyr_nucl-diS_OxRdtase_dimer"/>
</dbReference>
<evidence type="ECO:0000256" key="5">
    <source>
        <dbReference type="ARBA" id="ARBA00023002"/>
    </source>
</evidence>
<dbReference type="SUPFAM" id="SSF51905">
    <property type="entry name" value="FAD/NAD(P)-binding domain"/>
    <property type="match status" value="1"/>
</dbReference>
<dbReference type="AlphaFoldDB" id="A0A1Y1ZGQ8"/>
<organism evidence="12 13">
    <name type="scientific">Clohesyomyces aquaticus</name>
    <dbReference type="NCBI Taxonomy" id="1231657"/>
    <lineage>
        <taxon>Eukaryota</taxon>
        <taxon>Fungi</taxon>
        <taxon>Dikarya</taxon>
        <taxon>Ascomycota</taxon>
        <taxon>Pezizomycotina</taxon>
        <taxon>Dothideomycetes</taxon>
        <taxon>Pleosporomycetidae</taxon>
        <taxon>Pleosporales</taxon>
        <taxon>Lindgomycetaceae</taxon>
        <taxon>Clohesyomyces</taxon>
    </lineage>
</organism>
<dbReference type="Pfam" id="PF07992">
    <property type="entry name" value="Pyr_redox_2"/>
    <property type="match status" value="1"/>
</dbReference>
<dbReference type="STRING" id="1231657.A0A1Y1ZGQ8"/>
<keyword evidence="5 8" id="KW-0560">Oxidoreductase</keyword>
<dbReference type="GO" id="GO:0005739">
    <property type="term" value="C:mitochondrion"/>
    <property type="evidence" value="ECO:0007669"/>
    <property type="project" value="TreeGrafter"/>
</dbReference>
<dbReference type="EMBL" id="MCFA01000087">
    <property type="protein sequence ID" value="ORY09354.1"/>
    <property type="molecule type" value="Genomic_DNA"/>
</dbReference>
<keyword evidence="3 8" id="KW-0285">Flavoprotein</keyword>
<dbReference type="OrthoDB" id="5956163at2759"/>
<protein>
    <recommendedName>
        <fullName evidence="9">Glutathione reductase</fullName>
        <ecNumber evidence="9">1.8.1.7</ecNumber>
    </recommendedName>
</protein>
<keyword evidence="9" id="KW-0521">NADP</keyword>
<name>A0A1Y1ZGQ8_9PLEO</name>
<dbReference type="InterPro" id="IPR036188">
    <property type="entry name" value="FAD/NAD-bd_sf"/>
</dbReference>
<keyword evidence="6" id="KW-1015">Disulfide bond</keyword>
<feature type="domain" description="FAD/NAD(P)-binding" evidence="11">
    <location>
        <begin position="61"/>
        <end position="384"/>
    </location>
</feature>
<dbReference type="PRINTS" id="PR00411">
    <property type="entry name" value="PNDRDTASEI"/>
</dbReference>
<evidence type="ECO:0000259" key="11">
    <source>
        <dbReference type="Pfam" id="PF07992"/>
    </source>
</evidence>
<comment type="function">
    <text evidence="9">Catalyzes the reduction of glutathione disulfide (GSSG) to reduced glutathione (GSH). Constitutes the major mechanism to maintain a high GSH:GSSG ratio in the cytosol.</text>
</comment>
<dbReference type="Pfam" id="PF02852">
    <property type="entry name" value="Pyr_redox_dim"/>
    <property type="match status" value="1"/>
</dbReference>
<dbReference type="PRINTS" id="PR00368">
    <property type="entry name" value="FADPNR"/>
</dbReference>
<dbReference type="GO" id="GO:0050660">
    <property type="term" value="F:flavin adenine dinucleotide binding"/>
    <property type="evidence" value="ECO:0007669"/>
    <property type="project" value="InterPro"/>
</dbReference>
<keyword evidence="13" id="KW-1185">Reference proteome</keyword>
<evidence type="ECO:0000256" key="4">
    <source>
        <dbReference type="ARBA" id="ARBA00022827"/>
    </source>
</evidence>
<evidence type="ECO:0000256" key="9">
    <source>
        <dbReference type="RuleBase" id="RU365016"/>
    </source>
</evidence>
<dbReference type="PANTHER" id="PTHR42737:SF2">
    <property type="entry name" value="GLUTATHIONE REDUCTASE"/>
    <property type="match status" value="1"/>
</dbReference>
<dbReference type="GO" id="GO:0005829">
    <property type="term" value="C:cytosol"/>
    <property type="evidence" value="ECO:0007669"/>
    <property type="project" value="TreeGrafter"/>
</dbReference>
<evidence type="ECO:0000256" key="2">
    <source>
        <dbReference type="ARBA" id="ARBA00007532"/>
    </source>
</evidence>
<dbReference type="InterPro" id="IPR046952">
    <property type="entry name" value="GSHR/TRXR-like"/>
</dbReference>
<evidence type="ECO:0000259" key="10">
    <source>
        <dbReference type="Pfam" id="PF02852"/>
    </source>
</evidence>
<evidence type="ECO:0000256" key="8">
    <source>
        <dbReference type="RuleBase" id="RU003691"/>
    </source>
</evidence>
<keyword evidence="9" id="KW-0963">Cytoplasm</keyword>
<sequence length="648" mass="71274">MSSSFVFRLQSLTPSVVLAVPSRTFLSPIPRATLAASRLSAFSHQFSTTTPIMAPVPKECDYLVLGIGSGGIASARRAAKYGAKVVAVESNRMGGTCVNVGCVPKKVTWNAAAIAETFKDAKAYGFHGFDAPQFDWPLFKKKRDAYVKRLNGIYENNLNKDKIDHIKGRAKFVSKNEVEIALEEGGTQRVKAKNILIATGGRPHVPDIPGKELCIDSDGFFDLETLPKSIATSGAGYIGVEMSGMLHALGSKVHFFIRGQKLLRSFDPMIQDTVTKEYERQGVQLHKGSQITKVEDIGNGLKRVTYRETESKKESTVDVEVVLFAVGRSPEIEDLHVKDLGIKLNEKNHIVTDEYQNTSIPNIFAVGDVCDRGFELTPVAIASGRRLSDRLFGGKKDAHLEYSNIPSVVFAHPEIGSVGLTEPEAREKYGDKVKIYKTEFTAMYYAMMEPEDKGPTAYKIVCVGEEEKVVGLHILGTGSSEILQGFGVAIKMGATKQDFDNCVVRHGTAFLTRSKSPDQIHPLTLPLHIPIPDPMHIDQSPRALASICPHICLVDAFPQQKAYAFCGFSPRRWLGISCTHKLIRTFCIGYSPRLRRRIGHDDLENQARQLPIRSLGIHNFEHGRFILSSGRNRKIGASLAALVGLVPA</sequence>
<evidence type="ECO:0000256" key="7">
    <source>
        <dbReference type="ARBA" id="ARBA00023284"/>
    </source>
</evidence>
<dbReference type="Gene3D" id="3.50.50.60">
    <property type="entry name" value="FAD/NAD(P)-binding domain"/>
    <property type="match status" value="1"/>
</dbReference>
<comment type="catalytic activity">
    <reaction evidence="9">
        <text>2 glutathione + NADP(+) = glutathione disulfide + NADPH + H(+)</text>
        <dbReference type="Rhea" id="RHEA:11740"/>
        <dbReference type="ChEBI" id="CHEBI:15378"/>
        <dbReference type="ChEBI" id="CHEBI:57783"/>
        <dbReference type="ChEBI" id="CHEBI:57925"/>
        <dbReference type="ChEBI" id="CHEBI:58297"/>
        <dbReference type="ChEBI" id="CHEBI:58349"/>
        <dbReference type="EC" id="1.8.1.7"/>
    </reaction>
</comment>
<dbReference type="NCBIfam" id="NF004776">
    <property type="entry name" value="PRK06116.1"/>
    <property type="match status" value="1"/>
</dbReference>
<keyword evidence="7 8" id="KW-0676">Redox-active center</keyword>
<evidence type="ECO:0000256" key="1">
    <source>
        <dbReference type="ARBA" id="ARBA00001974"/>
    </source>
</evidence>
<reference evidence="12 13" key="1">
    <citation type="submission" date="2016-07" db="EMBL/GenBank/DDBJ databases">
        <title>Pervasive Adenine N6-methylation of Active Genes in Fungi.</title>
        <authorList>
            <consortium name="DOE Joint Genome Institute"/>
            <person name="Mondo S.J."/>
            <person name="Dannebaum R.O."/>
            <person name="Kuo R.C."/>
            <person name="Labutti K."/>
            <person name="Haridas S."/>
            <person name="Kuo A."/>
            <person name="Salamov A."/>
            <person name="Ahrendt S.R."/>
            <person name="Lipzen A."/>
            <person name="Sullivan W."/>
            <person name="Andreopoulos W.B."/>
            <person name="Clum A."/>
            <person name="Lindquist E."/>
            <person name="Daum C."/>
            <person name="Ramamoorthy G.K."/>
            <person name="Gryganskyi A."/>
            <person name="Culley D."/>
            <person name="Magnuson J.K."/>
            <person name="James T.Y."/>
            <person name="O'Malley M.A."/>
            <person name="Stajich J.E."/>
            <person name="Spatafora J.W."/>
            <person name="Visel A."/>
            <person name="Grigoriev I.V."/>
        </authorList>
    </citation>
    <scope>NUCLEOTIDE SEQUENCE [LARGE SCALE GENOMIC DNA]</scope>
    <source>
        <strain evidence="12 13">CBS 115471</strain>
    </source>
</reference>
<dbReference type="NCBIfam" id="TIGR01421">
    <property type="entry name" value="gluta_reduc_1"/>
    <property type="match status" value="1"/>
</dbReference>
<comment type="similarity">
    <text evidence="2 8">Belongs to the class-I pyridine nucleotide-disulfide oxidoreductase family.</text>
</comment>
<evidence type="ECO:0000313" key="12">
    <source>
        <dbReference type="EMBL" id="ORY09354.1"/>
    </source>
</evidence>
<dbReference type="SUPFAM" id="SSF55424">
    <property type="entry name" value="FAD/NAD-linked reductases, dimerisation (C-terminal) domain"/>
    <property type="match status" value="1"/>
</dbReference>
<dbReference type="Proteomes" id="UP000193144">
    <property type="component" value="Unassembled WGS sequence"/>
</dbReference>
<feature type="domain" description="Pyridine nucleotide-disulphide oxidoreductase dimerisation" evidence="10">
    <location>
        <begin position="405"/>
        <end position="508"/>
    </location>
</feature>
<dbReference type="InterPro" id="IPR012999">
    <property type="entry name" value="Pyr_OxRdtase_I_AS"/>
</dbReference>
<dbReference type="GO" id="GO:0006749">
    <property type="term" value="P:glutathione metabolic process"/>
    <property type="evidence" value="ECO:0007669"/>
    <property type="project" value="InterPro"/>
</dbReference>
<comment type="subcellular location">
    <subcellularLocation>
        <location evidence="9">Cytoplasm</location>
    </subcellularLocation>
</comment>
<dbReference type="InterPro" id="IPR023753">
    <property type="entry name" value="FAD/NAD-binding_dom"/>
</dbReference>
<dbReference type="GO" id="GO:0050661">
    <property type="term" value="F:NADP binding"/>
    <property type="evidence" value="ECO:0007669"/>
    <property type="project" value="InterPro"/>
</dbReference>
<proteinExistence type="inferred from homology"/>
<gene>
    <name evidence="12" type="ORF">BCR34DRAFT_372485</name>
</gene>
<dbReference type="GO" id="GO:0004362">
    <property type="term" value="F:glutathione-disulfide reductase (NADPH) activity"/>
    <property type="evidence" value="ECO:0007669"/>
    <property type="project" value="UniProtKB-EC"/>
</dbReference>
<dbReference type="InterPro" id="IPR006322">
    <property type="entry name" value="Glutathione_Rdtase_euk/bac"/>
</dbReference>
<evidence type="ECO:0000256" key="6">
    <source>
        <dbReference type="ARBA" id="ARBA00023157"/>
    </source>
</evidence>
<comment type="cofactor">
    <cofactor evidence="1 9">
        <name>FAD</name>
        <dbReference type="ChEBI" id="CHEBI:57692"/>
    </cofactor>
</comment>
<evidence type="ECO:0000313" key="13">
    <source>
        <dbReference type="Proteomes" id="UP000193144"/>
    </source>
</evidence>
<dbReference type="FunFam" id="3.50.50.60:FF:000235">
    <property type="entry name" value="Glutathione reductase"/>
    <property type="match status" value="1"/>
</dbReference>
<keyword evidence="4 8" id="KW-0274">FAD</keyword>
<comment type="caution">
    <text evidence="12">The sequence shown here is derived from an EMBL/GenBank/DDBJ whole genome shotgun (WGS) entry which is preliminary data.</text>
</comment>
<evidence type="ECO:0000256" key="3">
    <source>
        <dbReference type="ARBA" id="ARBA00022630"/>
    </source>
</evidence>
<dbReference type="PANTHER" id="PTHR42737">
    <property type="entry name" value="GLUTATHIONE REDUCTASE"/>
    <property type="match status" value="1"/>
</dbReference>
<accession>A0A1Y1ZGQ8</accession>
<dbReference type="GO" id="GO:0034599">
    <property type="term" value="P:cellular response to oxidative stress"/>
    <property type="evidence" value="ECO:0007669"/>
    <property type="project" value="TreeGrafter"/>
</dbReference>
<dbReference type="InterPro" id="IPR016156">
    <property type="entry name" value="FAD/NAD-linked_Rdtase_dimer_sf"/>
</dbReference>